<gene>
    <name evidence="1" type="ORF">RF11_05130</name>
</gene>
<accession>A0A0C2IPW5</accession>
<reference evidence="1 2" key="1">
    <citation type="journal article" date="2014" name="Genome Biol. Evol.">
        <title>The genome of the myxosporean Thelohanellus kitauei shows adaptations to nutrient acquisition within its fish host.</title>
        <authorList>
            <person name="Yang Y."/>
            <person name="Xiong J."/>
            <person name="Zhou Z."/>
            <person name="Huo F."/>
            <person name="Miao W."/>
            <person name="Ran C."/>
            <person name="Liu Y."/>
            <person name="Zhang J."/>
            <person name="Feng J."/>
            <person name="Wang M."/>
            <person name="Wang M."/>
            <person name="Wang L."/>
            <person name="Yao B."/>
        </authorList>
    </citation>
    <scope>NUCLEOTIDE SEQUENCE [LARGE SCALE GENOMIC DNA]</scope>
    <source>
        <strain evidence="1">Wuqing</strain>
    </source>
</reference>
<keyword evidence="2" id="KW-1185">Reference proteome</keyword>
<dbReference type="Proteomes" id="UP000031668">
    <property type="component" value="Unassembled WGS sequence"/>
</dbReference>
<name>A0A0C2IPW5_THEKT</name>
<dbReference type="EMBL" id="JWZT01003149">
    <property type="protein sequence ID" value="KII67519.1"/>
    <property type="molecule type" value="Genomic_DNA"/>
</dbReference>
<dbReference type="AlphaFoldDB" id="A0A0C2IPW5"/>
<comment type="caution">
    <text evidence="1">The sequence shown here is derived from an EMBL/GenBank/DDBJ whole genome shotgun (WGS) entry which is preliminary data.</text>
</comment>
<sequence>MPKNELYSWGNLDKIKTFLCDLITALSDERYINILKEDEKVFLYEDIKSDCIFMISEDFIKHIIHSFNESNCIDNINKYDLLELCRTDSRFLPPMPCIPKDSLEYIEFKS</sequence>
<evidence type="ECO:0000313" key="1">
    <source>
        <dbReference type="EMBL" id="KII67519.1"/>
    </source>
</evidence>
<organism evidence="1 2">
    <name type="scientific">Thelohanellus kitauei</name>
    <name type="common">Myxosporean</name>
    <dbReference type="NCBI Taxonomy" id="669202"/>
    <lineage>
        <taxon>Eukaryota</taxon>
        <taxon>Metazoa</taxon>
        <taxon>Cnidaria</taxon>
        <taxon>Myxozoa</taxon>
        <taxon>Myxosporea</taxon>
        <taxon>Bivalvulida</taxon>
        <taxon>Platysporina</taxon>
        <taxon>Myxobolidae</taxon>
        <taxon>Thelohanellus</taxon>
    </lineage>
</organism>
<evidence type="ECO:0000313" key="2">
    <source>
        <dbReference type="Proteomes" id="UP000031668"/>
    </source>
</evidence>
<protein>
    <submittedName>
        <fullName evidence="1">Uncharacterized protein</fullName>
    </submittedName>
</protein>
<proteinExistence type="predicted"/>